<keyword evidence="2" id="KW-0808">Transferase</keyword>
<dbReference type="Gene3D" id="3.90.1200.10">
    <property type="match status" value="1"/>
</dbReference>
<sequence>MSKTVQEVMDITRKQGLPLQEDSLEFNESGLDFQVVFAKDQEGEEWTLRIPRRPDVMPRTKVEKEALDVVNEHVSTFQAPNWSIYADDLIAYKKLDGIPAGTIDHEIQNYVWEIDINHVPTNFHKTLAIALADLHTIPLEKVAKADLIVHSPEEARQSMIERMEAVKEKFGVGEALWNRWQAWVNNDEMWPKRTGFIHGDIHAGHLLIDEDAKVTGIIDWTEVKVTDISTDFVGYYQLFGEDGLISLIDAYKEAGGYSWPLMKEHIMELSAAYPVAIAEFALVSGMEEYVETAKQALEVTDK</sequence>
<dbReference type="PANTHER" id="PTHR21310:SF15">
    <property type="entry name" value="AMINOGLYCOSIDE PHOSPHOTRANSFERASE DOMAIN-CONTAINING PROTEIN"/>
    <property type="match status" value="1"/>
</dbReference>
<evidence type="ECO:0000313" key="2">
    <source>
        <dbReference type="EMBL" id="QGH35651.1"/>
    </source>
</evidence>
<dbReference type="Proteomes" id="UP000339690">
    <property type="component" value="Chromosome"/>
</dbReference>
<feature type="domain" description="Aminoglycoside phosphotransferase" evidence="1">
    <location>
        <begin position="24"/>
        <end position="264"/>
    </location>
</feature>
<dbReference type="KEGG" id="grc:GI584_17045"/>
<keyword evidence="3" id="KW-1185">Reference proteome</keyword>
<dbReference type="Gene3D" id="3.30.200.20">
    <property type="entry name" value="Phosphorylase Kinase, domain 1"/>
    <property type="match status" value="1"/>
</dbReference>
<protein>
    <submittedName>
        <fullName evidence="2">Mph(B) family macrolide 2'-phosphotransferase</fullName>
    </submittedName>
</protein>
<dbReference type="GO" id="GO:0016740">
    <property type="term" value="F:transferase activity"/>
    <property type="evidence" value="ECO:0007669"/>
    <property type="project" value="UniProtKB-KW"/>
</dbReference>
<gene>
    <name evidence="2" type="primary">mph(B)</name>
    <name evidence="2" type="ORF">GI584_17045</name>
</gene>
<reference evidence="2 3" key="1">
    <citation type="submission" date="2019-11" db="EMBL/GenBank/DDBJ databases">
        <title>Gracilibacillus salitolerans sp. nov., a moderate halophile isolated from a saline soil in northwest China.</title>
        <authorList>
            <person name="Gan L."/>
        </authorList>
    </citation>
    <scope>NUCLEOTIDE SEQUENCE [LARGE SCALE GENOMIC DNA]</scope>
    <source>
        <strain evidence="2 3">SCU50</strain>
    </source>
</reference>
<organism evidence="2 3">
    <name type="scientific">Gracilibacillus salitolerans</name>
    <dbReference type="NCBI Taxonomy" id="2663022"/>
    <lineage>
        <taxon>Bacteria</taxon>
        <taxon>Bacillati</taxon>
        <taxon>Bacillota</taxon>
        <taxon>Bacilli</taxon>
        <taxon>Bacillales</taxon>
        <taxon>Bacillaceae</taxon>
        <taxon>Gracilibacillus</taxon>
    </lineage>
</organism>
<dbReference type="CDD" id="cd05152">
    <property type="entry name" value="MPH2"/>
    <property type="match status" value="1"/>
</dbReference>
<dbReference type="SUPFAM" id="SSF56112">
    <property type="entry name" value="Protein kinase-like (PK-like)"/>
    <property type="match status" value="1"/>
</dbReference>
<accession>A0A5Q2TNA2</accession>
<dbReference type="InterPro" id="IPR051678">
    <property type="entry name" value="AGP_Transferase"/>
</dbReference>
<dbReference type="PANTHER" id="PTHR21310">
    <property type="entry name" value="AMINOGLYCOSIDE PHOSPHOTRANSFERASE-RELATED-RELATED"/>
    <property type="match status" value="1"/>
</dbReference>
<evidence type="ECO:0000259" key="1">
    <source>
        <dbReference type="Pfam" id="PF01636"/>
    </source>
</evidence>
<proteinExistence type="predicted"/>
<name>A0A5Q2TNA2_9BACI</name>
<dbReference type="AlphaFoldDB" id="A0A5Q2TNA2"/>
<dbReference type="EMBL" id="CP045915">
    <property type="protein sequence ID" value="QGH35651.1"/>
    <property type="molecule type" value="Genomic_DNA"/>
</dbReference>
<dbReference type="InterPro" id="IPR002575">
    <property type="entry name" value="Aminoglycoside_PTrfase"/>
</dbReference>
<dbReference type="Pfam" id="PF01636">
    <property type="entry name" value="APH"/>
    <property type="match status" value="1"/>
</dbReference>
<dbReference type="InterPro" id="IPR011009">
    <property type="entry name" value="Kinase-like_dom_sf"/>
</dbReference>
<evidence type="ECO:0000313" key="3">
    <source>
        <dbReference type="Proteomes" id="UP000339690"/>
    </source>
</evidence>
<dbReference type="RefSeq" id="WP_153791964.1">
    <property type="nucleotide sequence ID" value="NZ_CP045915.1"/>
</dbReference>